<dbReference type="Proteomes" id="UP001159428">
    <property type="component" value="Unassembled WGS sequence"/>
</dbReference>
<comment type="caution">
    <text evidence="2">The sequence shown here is derived from an EMBL/GenBank/DDBJ whole genome shotgun (WGS) entry which is preliminary data.</text>
</comment>
<evidence type="ECO:0000313" key="2">
    <source>
        <dbReference type="EMBL" id="CAH3042233.1"/>
    </source>
</evidence>
<organism evidence="2 3">
    <name type="scientific">Pocillopora meandrina</name>
    <dbReference type="NCBI Taxonomy" id="46732"/>
    <lineage>
        <taxon>Eukaryota</taxon>
        <taxon>Metazoa</taxon>
        <taxon>Cnidaria</taxon>
        <taxon>Anthozoa</taxon>
        <taxon>Hexacorallia</taxon>
        <taxon>Scleractinia</taxon>
        <taxon>Astrocoeniina</taxon>
        <taxon>Pocilloporidae</taxon>
        <taxon>Pocillopora</taxon>
    </lineage>
</organism>
<evidence type="ECO:0000256" key="1">
    <source>
        <dbReference type="SAM" id="MobiDB-lite"/>
    </source>
</evidence>
<name>A0AAU9VZV2_9CNID</name>
<sequence>MTQLKNKKKSRAGYKGYLSYAFSEEALREQLEKVTTLSNQILTLMEADDESTEEDMSMVVHDTNKLRFEVKLRLSAIGKLLATNLPNEPPPSSPSPSRKTSMHTGKQINCDFCLGGHNHEECKKVKNVHERKQSLGRGKVRKFG</sequence>
<evidence type="ECO:0000313" key="3">
    <source>
        <dbReference type="Proteomes" id="UP001159428"/>
    </source>
</evidence>
<feature type="region of interest" description="Disordered" evidence="1">
    <location>
        <begin position="81"/>
        <end position="103"/>
    </location>
</feature>
<proteinExistence type="predicted"/>
<protein>
    <recommendedName>
        <fullName evidence="4">Gag protein</fullName>
    </recommendedName>
</protein>
<reference evidence="2 3" key="1">
    <citation type="submission" date="2022-05" db="EMBL/GenBank/DDBJ databases">
        <authorList>
            <consortium name="Genoscope - CEA"/>
            <person name="William W."/>
        </authorList>
    </citation>
    <scope>NUCLEOTIDE SEQUENCE [LARGE SCALE GENOMIC DNA]</scope>
</reference>
<accession>A0AAU9VZV2</accession>
<keyword evidence="3" id="KW-1185">Reference proteome</keyword>
<evidence type="ECO:0008006" key="4">
    <source>
        <dbReference type="Google" id="ProtNLM"/>
    </source>
</evidence>
<dbReference type="AlphaFoldDB" id="A0AAU9VZV2"/>
<gene>
    <name evidence="2" type="ORF">PMEA_00028709</name>
</gene>
<feature type="region of interest" description="Disordered" evidence="1">
    <location>
        <begin position="125"/>
        <end position="144"/>
    </location>
</feature>
<dbReference type="EMBL" id="CALNXJ010000006">
    <property type="protein sequence ID" value="CAH3042233.1"/>
    <property type="molecule type" value="Genomic_DNA"/>
</dbReference>